<dbReference type="InterPro" id="IPR019535">
    <property type="entry name" value="ICE2_C"/>
</dbReference>
<dbReference type="PANTHER" id="PTHR14633">
    <property type="entry name" value="LITTLE ELONGATION COMPLEX SUBUNIT 2"/>
    <property type="match status" value="1"/>
</dbReference>
<protein>
    <recommendedName>
        <fullName evidence="2">Little elongation complex subunit 2 C-terminal domain-containing protein</fullName>
    </recommendedName>
</protein>
<sequence>MEKVLYLFCFFPSLHRPSKSLNILHHLLKKLTGLEEGQYLIVHKAGEPFVTLLKAAGGKVSRGAYDLQQIHSSVPQAPSLCPVPWIPVDPAVVLPFHQQHSRVPCTFPPKTFEKTTKDGDNNSRAGQKNPNVQKKGKQTKRSAKRNKYIKKLVQKSV</sequence>
<evidence type="ECO:0000313" key="4">
    <source>
        <dbReference type="Proteomes" id="UP001434883"/>
    </source>
</evidence>
<feature type="compositionally biased region" description="Polar residues" evidence="1">
    <location>
        <begin position="122"/>
        <end position="132"/>
    </location>
</feature>
<evidence type="ECO:0000259" key="2">
    <source>
        <dbReference type="Pfam" id="PF10505"/>
    </source>
</evidence>
<feature type="domain" description="Little elongation complex subunit 2 C-terminal" evidence="2">
    <location>
        <begin position="16"/>
        <end position="109"/>
    </location>
</feature>
<dbReference type="Pfam" id="PF10505">
    <property type="entry name" value="NARG2_C"/>
    <property type="match status" value="1"/>
</dbReference>
<comment type="caution">
    <text evidence="3">The sequence shown here is derived from an EMBL/GenBank/DDBJ whole genome shotgun (WGS) entry which is preliminary data.</text>
</comment>
<evidence type="ECO:0000313" key="3">
    <source>
        <dbReference type="EMBL" id="MEQ2218977.1"/>
    </source>
</evidence>
<accession>A0ABV0SHN6</accession>
<reference evidence="3 4" key="1">
    <citation type="submission" date="2021-06" db="EMBL/GenBank/DDBJ databases">
        <authorList>
            <person name="Palmer J.M."/>
        </authorList>
    </citation>
    <scope>NUCLEOTIDE SEQUENCE [LARGE SCALE GENOMIC DNA]</scope>
    <source>
        <strain evidence="3 4">XC_2019</strain>
        <tissue evidence="3">Muscle</tissue>
    </source>
</reference>
<feature type="compositionally biased region" description="Basic residues" evidence="1">
    <location>
        <begin position="134"/>
        <end position="157"/>
    </location>
</feature>
<keyword evidence="4" id="KW-1185">Reference proteome</keyword>
<feature type="region of interest" description="Disordered" evidence="1">
    <location>
        <begin position="105"/>
        <end position="157"/>
    </location>
</feature>
<proteinExistence type="predicted"/>
<feature type="compositionally biased region" description="Basic and acidic residues" evidence="1">
    <location>
        <begin position="111"/>
        <end position="121"/>
    </location>
</feature>
<gene>
    <name evidence="3" type="ORF">XENOCAPTIV_010810</name>
</gene>
<dbReference type="EMBL" id="JAHRIN010077961">
    <property type="protein sequence ID" value="MEQ2218977.1"/>
    <property type="molecule type" value="Genomic_DNA"/>
</dbReference>
<evidence type="ECO:0000256" key="1">
    <source>
        <dbReference type="SAM" id="MobiDB-lite"/>
    </source>
</evidence>
<dbReference type="Proteomes" id="UP001434883">
    <property type="component" value="Unassembled WGS sequence"/>
</dbReference>
<dbReference type="PANTHER" id="PTHR14633:SF3">
    <property type="entry name" value="LITTLE ELONGATION COMPLEX SUBUNIT 2"/>
    <property type="match status" value="1"/>
</dbReference>
<name>A0ABV0SHN6_9TELE</name>
<organism evidence="3 4">
    <name type="scientific">Xenoophorus captivus</name>
    <dbReference type="NCBI Taxonomy" id="1517983"/>
    <lineage>
        <taxon>Eukaryota</taxon>
        <taxon>Metazoa</taxon>
        <taxon>Chordata</taxon>
        <taxon>Craniata</taxon>
        <taxon>Vertebrata</taxon>
        <taxon>Euteleostomi</taxon>
        <taxon>Actinopterygii</taxon>
        <taxon>Neopterygii</taxon>
        <taxon>Teleostei</taxon>
        <taxon>Neoteleostei</taxon>
        <taxon>Acanthomorphata</taxon>
        <taxon>Ovalentaria</taxon>
        <taxon>Atherinomorphae</taxon>
        <taxon>Cyprinodontiformes</taxon>
        <taxon>Goodeidae</taxon>
        <taxon>Xenoophorus</taxon>
    </lineage>
</organism>